<evidence type="ECO:0000313" key="3">
    <source>
        <dbReference type="Proteomes" id="UP000006732"/>
    </source>
</evidence>
<evidence type="ECO:0000313" key="2">
    <source>
        <dbReference type="EMBL" id="ABK98426.1"/>
    </source>
</evidence>
<dbReference type="GO" id="GO:0016787">
    <property type="term" value="F:hydrolase activity"/>
    <property type="evidence" value="ECO:0007669"/>
    <property type="project" value="UniProtKB-KW"/>
</dbReference>
<sequence length="263" mass="28820">MLNMVRATTSLFVMKRNQKKRMRNRGESLDSFTSLHHLAEALGNAVDARDSQLYRHSRDVAEVSCVLAHAMGFSREEIDVIHIAGHLHDIGKIGIPDVVLKKKGPLDADEWRWMRLHPGIGAEIVRPVPALNGPGGVADIILRHHERFDGKGYPDGLGDDQIPRGARIVAVADTLSALLRNRSYRAGCSFDLACAEIRRCSGSQFDPVVVKVLEKNRKKVAGCLDAAEELAVSACSPYEPPSHGLFVPGEMLLQESASLPHVL</sequence>
<organism evidence="2 3">
    <name type="scientific">Pelobacter propionicus (strain DSM 2379 / NBRC 103807 / OttBd1)</name>
    <dbReference type="NCBI Taxonomy" id="338966"/>
    <lineage>
        <taxon>Bacteria</taxon>
        <taxon>Pseudomonadati</taxon>
        <taxon>Thermodesulfobacteriota</taxon>
        <taxon>Desulfuromonadia</taxon>
        <taxon>Desulfuromonadales</taxon>
        <taxon>Desulfuromonadaceae</taxon>
        <taxon>Pelobacter</taxon>
    </lineage>
</organism>
<dbReference type="InterPro" id="IPR003607">
    <property type="entry name" value="HD/PDEase_dom"/>
</dbReference>
<dbReference type="eggNOG" id="COG2206">
    <property type="taxonomic scope" value="Bacteria"/>
</dbReference>
<keyword evidence="3" id="KW-1185">Reference proteome</keyword>
<protein>
    <submittedName>
        <fullName evidence="2">Metal dependent phosphohydrolase</fullName>
    </submittedName>
</protein>
<dbReference type="KEGG" id="ppd:Ppro_0796"/>
<dbReference type="PROSITE" id="PS51832">
    <property type="entry name" value="HD_GYP"/>
    <property type="match status" value="1"/>
</dbReference>
<dbReference type="HOGENOM" id="CLU_945719_0_0_7"/>
<dbReference type="Pfam" id="PF13487">
    <property type="entry name" value="HD_5"/>
    <property type="match status" value="1"/>
</dbReference>
<accession>A1AM56</accession>
<dbReference type="CDD" id="cd00077">
    <property type="entry name" value="HDc"/>
    <property type="match status" value="1"/>
</dbReference>
<evidence type="ECO:0000259" key="1">
    <source>
        <dbReference type="PROSITE" id="PS51832"/>
    </source>
</evidence>
<dbReference type="EMBL" id="CP000482">
    <property type="protein sequence ID" value="ABK98426.1"/>
    <property type="molecule type" value="Genomic_DNA"/>
</dbReference>
<dbReference type="AlphaFoldDB" id="A1AM56"/>
<gene>
    <name evidence="2" type="ordered locus">Ppro_0796</name>
</gene>
<dbReference type="Proteomes" id="UP000006732">
    <property type="component" value="Chromosome"/>
</dbReference>
<name>A1AM56_PELPD</name>
<feature type="domain" description="HD-GYP" evidence="1">
    <location>
        <begin position="31"/>
        <end position="229"/>
    </location>
</feature>
<dbReference type="SMART" id="SM00471">
    <property type="entry name" value="HDc"/>
    <property type="match status" value="1"/>
</dbReference>
<dbReference type="SUPFAM" id="SSF109604">
    <property type="entry name" value="HD-domain/PDEase-like"/>
    <property type="match status" value="1"/>
</dbReference>
<dbReference type="InterPro" id="IPR037522">
    <property type="entry name" value="HD_GYP_dom"/>
</dbReference>
<proteinExistence type="predicted"/>
<dbReference type="PANTHER" id="PTHR45228">
    <property type="entry name" value="CYCLIC DI-GMP PHOSPHODIESTERASE TM_0186-RELATED"/>
    <property type="match status" value="1"/>
</dbReference>
<dbReference type="InterPro" id="IPR052020">
    <property type="entry name" value="Cyclic_di-GMP/3'3'-cGAMP_PDE"/>
</dbReference>
<dbReference type="PANTHER" id="PTHR45228:SF4">
    <property type="entry name" value="LIPOPROTEIN"/>
    <property type="match status" value="1"/>
</dbReference>
<dbReference type="STRING" id="338966.Ppro_0796"/>
<keyword evidence="2" id="KW-0378">Hydrolase</keyword>
<reference evidence="2 3" key="1">
    <citation type="submission" date="2006-10" db="EMBL/GenBank/DDBJ databases">
        <title>Complete sequence of chromosome of Pelobacter propionicus DSM 2379.</title>
        <authorList>
            <consortium name="US DOE Joint Genome Institute"/>
            <person name="Copeland A."/>
            <person name="Lucas S."/>
            <person name="Lapidus A."/>
            <person name="Barry K."/>
            <person name="Detter J.C."/>
            <person name="Glavina del Rio T."/>
            <person name="Hammon N."/>
            <person name="Israni S."/>
            <person name="Dalin E."/>
            <person name="Tice H."/>
            <person name="Pitluck S."/>
            <person name="Saunders E."/>
            <person name="Brettin T."/>
            <person name="Bruce D."/>
            <person name="Han C."/>
            <person name="Tapia R."/>
            <person name="Schmutz J."/>
            <person name="Larimer F."/>
            <person name="Land M."/>
            <person name="Hauser L."/>
            <person name="Kyrpides N."/>
            <person name="Kim E."/>
            <person name="Lovley D."/>
            <person name="Richardson P."/>
        </authorList>
    </citation>
    <scope>NUCLEOTIDE SEQUENCE [LARGE SCALE GENOMIC DNA]</scope>
    <source>
        <strain evidence="3">DSM 2379 / NBRC 103807 / OttBd1</strain>
    </source>
</reference>
<dbReference type="Gene3D" id="1.10.3210.10">
    <property type="entry name" value="Hypothetical protein af1432"/>
    <property type="match status" value="1"/>
</dbReference>